<keyword evidence="4 6" id="KW-1133">Transmembrane helix</keyword>
<dbReference type="AlphaFoldDB" id="A0A9W9TMM9"/>
<evidence type="ECO:0000256" key="5">
    <source>
        <dbReference type="ARBA" id="ARBA00023136"/>
    </source>
</evidence>
<accession>A0A9W9TMM9</accession>
<evidence type="ECO:0000256" key="6">
    <source>
        <dbReference type="RuleBase" id="RU367022"/>
    </source>
</evidence>
<keyword evidence="3 6" id="KW-0812">Transmembrane</keyword>
<feature type="transmembrane region" description="Helical" evidence="6">
    <location>
        <begin position="98"/>
        <end position="116"/>
    </location>
</feature>
<dbReference type="GO" id="GO:0005375">
    <property type="term" value="F:copper ion transmembrane transporter activity"/>
    <property type="evidence" value="ECO:0007669"/>
    <property type="project" value="UniProtKB-UniRule"/>
</dbReference>
<evidence type="ECO:0000313" key="8">
    <source>
        <dbReference type="Proteomes" id="UP001150941"/>
    </source>
</evidence>
<keyword evidence="6" id="KW-0187">Copper transport</keyword>
<dbReference type="EMBL" id="JAPQKS010000004">
    <property type="protein sequence ID" value="KAJ5232146.1"/>
    <property type="molecule type" value="Genomic_DNA"/>
</dbReference>
<sequence>MNAADMNSMVSAMSTMTMTDMATSTGNAPSSMSTGMSSMGGMGGMGGMDTSCKVSVSYSPIRFTSRNQLINGPKMLWNWNTIGSCFISHSWHVRSNGAFAGSCIGTVLLVICLEFLRRLGREYDGFIMRRALIRRMYATGVSTNASKQTTEANLQALISGWGDGGRKDNSNDLATNDLITPMTGSTPAESSTENPACHKVPGQEVADNSIAQQKIQKLKSEPYRPSPVEQVLRALLHMLQFAVAYFVMLLAMYYNGYIIICIFIGAFLGSLIFSWEPISLNKE</sequence>
<comment type="similarity">
    <text evidence="2 6">Belongs to the copper transporter (Ctr) (TC 1.A.56) family. SLC31A subfamily.</text>
</comment>
<dbReference type="Proteomes" id="UP001150941">
    <property type="component" value="Unassembled WGS sequence"/>
</dbReference>
<protein>
    <recommendedName>
        <fullName evidence="6">Copper transport protein</fullName>
    </recommendedName>
</protein>
<keyword evidence="8" id="KW-1185">Reference proteome</keyword>
<evidence type="ECO:0000256" key="2">
    <source>
        <dbReference type="ARBA" id="ARBA00006921"/>
    </source>
</evidence>
<proteinExistence type="inferred from homology"/>
<dbReference type="RefSeq" id="XP_058330139.1">
    <property type="nucleotide sequence ID" value="XM_058474399.1"/>
</dbReference>
<dbReference type="PANTHER" id="PTHR12483">
    <property type="entry name" value="SOLUTE CARRIER FAMILY 31 COPPER TRANSPORTERS"/>
    <property type="match status" value="1"/>
</dbReference>
<dbReference type="InterPro" id="IPR007274">
    <property type="entry name" value="Cop_transporter"/>
</dbReference>
<evidence type="ECO:0000256" key="1">
    <source>
        <dbReference type="ARBA" id="ARBA00004141"/>
    </source>
</evidence>
<dbReference type="Pfam" id="PF04145">
    <property type="entry name" value="Ctr"/>
    <property type="match status" value="1"/>
</dbReference>
<reference evidence="7" key="2">
    <citation type="journal article" date="2023" name="IMA Fungus">
        <title>Comparative genomic study of the Penicillium genus elucidates a diverse pangenome and 15 lateral gene transfer events.</title>
        <authorList>
            <person name="Petersen C."/>
            <person name="Sorensen T."/>
            <person name="Nielsen M.R."/>
            <person name="Sondergaard T.E."/>
            <person name="Sorensen J.L."/>
            <person name="Fitzpatrick D.A."/>
            <person name="Frisvad J.C."/>
            <person name="Nielsen K.L."/>
        </authorList>
    </citation>
    <scope>NUCLEOTIDE SEQUENCE</scope>
    <source>
        <strain evidence="7">IBT 19713</strain>
    </source>
</reference>
<dbReference type="GO" id="GO:0016020">
    <property type="term" value="C:membrane"/>
    <property type="evidence" value="ECO:0007669"/>
    <property type="project" value="UniProtKB-SubCell"/>
</dbReference>
<keyword evidence="6" id="KW-0406">Ion transport</keyword>
<feature type="transmembrane region" description="Helical" evidence="6">
    <location>
        <begin position="257"/>
        <end position="275"/>
    </location>
</feature>
<keyword evidence="6" id="KW-0813">Transport</keyword>
<dbReference type="OrthoDB" id="161814at2759"/>
<evidence type="ECO:0000256" key="4">
    <source>
        <dbReference type="ARBA" id="ARBA00022989"/>
    </source>
</evidence>
<reference evidence="7" key="1">
    <citation type="submission" date="2022-11" db="EMBL/GenBank/DDBJ databases">
        <authorList>
            <person name="Petersen C."/>
        </authorList>
    </citation>
    <scope>NUCLEOTIDE SEQUENCE</scope>
    <source>
        <strain evidence="7">IBT 19713</strain>
    </source>
</reference>
<gene>
    <name evidence="7" type="ORF">N7468_005102</name>
</gene>
<keyword evidence="6" id="KW-0186">Copper</keyword>
<dbReference type="GeneID" id="83201702"/>
<keyword evidence="5 6" id="KW-0472">Membrane</keyword>
<evidence type="ECO:0000313" key="7">
    <source>
        <dbReference type="EMBL" id="KAJ5232146.1"/>
    </source>
</evidence>
<dbReference type="PANTHER" id="PTHR12483:SF73">
    <property type="entry name" value="COPPER TRANSPORT PROTEIN CTR3"/>
    <property type="match status" value="1"/>
</dbReference>
<organism evidence="7 8">
    <name type="scientific">Penicillium chermesinum</name>
    <dbReference type="NCBI Taxonomy" id="63820"/>
    <lineage>
        <taxon>Eukaryota</taxon>
        <taxon>Fungi</taxon>
        <taxon>Dikarya</taxon>
        <taxon>Ascomycota</taxon>
        <taxon>Pezizomycotina</taxon>
        <taxon>Eurotiomycetes</taxon>
        <taxon>Eurotiomycetidae</taxon>
        <taxon>Eurotiales</taxon>
        <taxon>Aspergillaceae</taxon>
        <taxon>Penicillium</taxon>
    </lineage>
</organism>
<name>A0A9W9TMM9_9EURO</name>
<comment type="subcellular location">
    <subcellularLocation>
        <location evidence="1 6">Membrane</location>
        <topology evidence="1 6">Multi-pass membrane protein</topology>
    </subcellularLocation>
</comment>
<comment type="caution">
    <text evidence="7">The sequence shown here is derived from an EMBL/GenBank/DDBJ whole genome shotgun (WGS) entry which is preliminary data.</text>
</comment>
<evidence type="ECO:0000256" key="3">
    <source>
        <dbReference type="ARBA" id="ARBA00022692"/>
    </source>
</evidence>